<evidence type="ECO:0000313" key="9">
    <source>
        <dbReference type="EMBL" id="KAG0501271.1"/>
    </source>
</evidence>
<gene>
    <name evidence="9" type="ORF">HPP92_001343</name>
</gene>
<dbReference type="OrthoDB" id="1470350at2759"/>
<dbReference type="Gene3D" id="1.10.630.10">
    <property type="entry name" value="Cytochrome P450"/>
    <property type="match status" value="1"/>
</dbReference>
<evidence type="ECO:0008006" key="11">
    <source>
        <dbReference type="Google" id="ProtNLM"/>
    </source>
</evidence>
<dbReference type="GO" id="GO:0004497">
    <property type="term" value="F:monooxygenase activity"/>
    <property type="evidence" value="ECO:0007669"/>
    <property type="project" value="InterPro"/>
</dbReference>
<comment type="caution">
    <text evidence="9">The sequence shown here is derived from an EMBL/GenBank/DDBJ whole genome shotgun (WGS) entry which is preliminary data.</text>
</comment>
<proteinExistence type="inferred from homology"/>
<evidence type="ECO:0000256" key="4">
    <source>
        <dbReference type="ARBA" id="ARBA00022723"/>
    </source>
</evidence>
<comment type="similarity">
    <text evidence="2">Belongs to the cytochrome P450 family.</text>
</comment>
<dbReference type="AlphaFoldDB" id="A0A835S7I4"/>
<comment type="subcellular location">
    <subcellularLocation>
        <location evidence="1">Membrane</location>
        <topology evidence="1">Single-pass membrane protein</topology>
    </subcellularLocation>
</comment>
<evidence type="ECO:0000313" key="10">
    <source>
        <dbReference type="Proteomes" id="UP000639772"/>
    </source>
</evidence>
<evidence type="ECO:0000256" key="5">
    <source>
        <dbReference type="ARBA" id="ARBA00022989"/>
    </source>
</evidence>
<dbReference type="EMBL" id="JADCNM010000001">
    <property type="protein sequence ID" value="KAG0501271.1"/>
    <property type="molecule type" value="Genomic_DNA"/>
</dbReference>
<keyword evidence="5" id="KW-1133">Transmembrane helix</keyword>
<evidence type="ECO:0000256" key="2">
    <source>
        <dbReference type="ARBA" id="ARBA00010617"/>
    </source>
</evidence>
<keyword evidence="8" id="KW-0472">Membrane</keyword>
<dbReference type="Proteomes" id="UP000639772">
    <property type="component" value="Chromosome 1"/>
</dbReference>
<evidence type="ECO:0000256" key="6">
    <source>
        <dbReference type="ARBA" id="ARBA00023002"/>
    </source>
</evidence>
<evidence type="ECO:0000256" key="1">
    <source>
        <dbReference type="ARBA" id="ARBA00004167"/>
    </source>
</evidence>
<protein>
    <recommendedName>
        <fullName evidence="11">Cytochrome P450</fullName>
    </recommendedName>
</protein>
<evidence type="ECO:0000256" key="8">
    <source>
        <dbReference type="ARBA" id="ARBA00023136"/>
    </source>
</evidence>
<dbReference type="GO" id="GO:0016020">
    <property type="term" value="C:membrane"/>
    <property type="evidence" value="ECO:0007669"/>
    <property type="project" value="UniProtKB-SubCell"/>
</dbReference>
<organism evidence="9 10">
    <name type="scientific">Vanilla planifolia</name>
    <name type="common">Vanilla</name>
    <dbReference type="NCBI Taxonomy" id="51239"/>
    <lineage>
        <taxon>Eukaryota</taxon>
        <taxon>Viridiplantae</taxon>
        <taxon>Streptophyta</taxon>
        <taxon>Embryophyta</taxon>
        <taxon>Tracheophyta</taxon>
        <taxon>Spermatophyta</taxon>
        <taxon>Magnoliopsida</taxon>
        <taxon>Liliopsida</taxon>
        <taxon>Asparagales</taxon>
        <taxon>Orchidaceae</taxon>
        <taxon>Vanilloideae</taxon>
        <taxon>Vanilleae</taxon>
        <taxon>Vanilla</taxon>
    </lineage>
</organism>
<dbReference type="GO" id="GO:0005506">
    <property type="term" value="F:iron ion binding"/>
    <property type="evidence" value="ECO:0007669"/>
    <property type="project" value="InterPro"/>
</dbReference>
<sequence>MVPQRRTASLQLSELITNHPFCTFFTSLHTFGLLSSMLQGDLNYDTMKDLLGDGIFAVDGARWRHQRKLASYEFSTRILREFSSVEFRQTAARLAEKIEDAARDAAAVDLQVRIGWVWCELDTLSGTDEAGVAFSKPSMNRTIIFLRFADIFWKVKRRFNID</sequence>
<keyword evidence="6" id="KW-0560">Oxidoreductase</keyword>
<reference evidence="9 10" key="1">
    <citation type="journal article" date="2020" name="Nat. Food">
        <title>A phased Vanilla planifolia genome enables genetic improvement of flavour and production.</title>
        <authorList>
            <person name="Hasing T."/>
            <person name="Tang H."/>
            <person name="Brym M."/>
            <person name="Khazi F."/>
            <person name="Huang T."/>
            <person name="Chambers A.H."/>
        </authorList>
    </citation>
    <scope>NUCLEOTIDE SEQUENCE [LARGE SCALE GENOMIC DNA]</scope>
    <source>
        <tissue evidence="9">Leaf</tissue>
    </source>
</reference>
<evidence type="ECO:0000256" key="3">
    <source>
        <dbReference type="ARBA" id="ARBA00022692"/>
    </source>
</evidence>
<dbReference type="GO" id="GO:0020037">
    <property type="term" value="F:heme binding"/>
    <property type="evidence" value="ECO:0007669"/>
    <property type="project" value="InterPro"/>
</dbReference>
<dbReference type="PANTHER" id="PTHR24296">
    <property type="entry name" value="CYTOCHROME P450"/>
    <property type="match status" value="1"/>
</dbReference>
<dbReference type="SUPFAM" id="SSF48264">
    <property type="entry name" value="Cytochrome P450"/>
    <property type="match status" value="1"/>
</dbReference>
<name>A0A835S7I4_VANPL</name>
<evidence type="ECO:0000256" key="7">
    <source>
        <dbReference type="ARBA" id="ARBA00023004"/>
    </source>
</evidence>
<keyword evidence="4" id="KW-0479">Metal-binding</keyword>
<dbReference type="InterPro" id="IPR036396">
    <property type="entry name" value="Cyt_P450_sf"/>
</dbReference>
<accession>A0A835S7I4</accession>
<dbReference type="GO" id="GO:0016705">
    <property type="term" value="F:oxidoreductase activity, acting on paired donors, with incorporation or reduction of molecular oxygen"/>
    <property type="evidence" value="ECO:0007669"/>
    <property type="project" value="InterPro"/>
</dbReference>
<keyword evidence="7" id="KW-0408">Iron</keyword>
<keyword evidence="3" id="KW-0812">Transmembrane</keyword>